<evidence type="ECO:0000313" key="2">
    <source>
        <dbReference type="Proteomes" id="UP000322234"/>
    </source>
</evidence>
<reference evidence="1" key="1">
    <citation type="submission" date="2019-10" db="EMBL/GenBank/DDBJ databases">
        <title>The sequence and de novo assembly of the wild yak genome.</title>
        <authorList>
            <person name="Liu Y."/>
        </authorList>
    </citation>
    <scope>NUCLEOTIDE SEQUENCE [LARGE SCALE GENOMIC DNA]</scope>
    <source>
        <strain evidence="1">WY2019</strain>
    </source>
</reference>
<dbReference type="EMBL" id="VBQZ03000014">
    <property type="protein sequence ID" value="MXQ82835.1"/>
    <property type="molecule type" value="Genomic_DNA"/>
</dbReference>
<dbReference type="Proteomes" id="UP000322234">
    <property type="component" value="Unassembled WGS sequence"/>
</dbReference>
<comment type="caution">
    <text evidence="1">The sequence shown here is derived from an EMBL/GenBank/DDBJ whole genome shotgun (WGS) entry which is preliminary data.</text>
</comment>
<accession>A0A6B0QZ50</accession>
<keyword evidence="2" id="KW-1185">Reference proteome</keyword>
<organism evidence="1 2">
    <name type="scientific">Bos mutus</name>
    <name type="common">wild yak</name>
    <dbReference type="NCBI Taxonomy" id="72004"/>
    <lineage>
        <taxon>Eukaryota</taxon>
        <taxon>Metazoa</taxon>
        <taxon>Chordata</taxon>
        <taxon>Craniata</taxon>
        <taxon>Vertebrata</taxon>
        <taxon>Euteleostomi</taxon>
        <taxon>Mammalia</taxon>
        <taxon>Eutheria</taxon>
        <taxon>Laurasiatheria</taxon>
        <taxon>Artiodactyla</taxon>
        <taxon>Ruminantia</taxon>
        <taxon>Pecora</taxon>
        <taxon>Bovidae</taxon>
        <taxon>Bovinae</taxon>
        <taxon>Bos</taxon>
    </lineage>
</organism>
<sequence length="162" mass="18029">MPGKQQLDLGEVQFGCLGEAGCVGRFLGREKRTQPGEAPTGLSVAKPGVEPHRGLHRRLEIRQAYQFELNRDSEGESESRMGVGRRSPFIYCSQRLFFEVGAILPASRMLRQGCLGLQAPWKPYPRLSVSGDDEQMEASPFLEDCLVVPEARFLFGSCKVIK</sequence>
<dbReference type="AlphaFoldDB" id="A0A6B0QZ50"/>
<name>A0A6B0QZ50_9CETA</name>
<protein>
    <submittedName>
        <fullName evidence="1">Uncharacterized protein</fullName>
    </submittedName>
</protein>
<evidence type="ECO:0000313" key="1">
    <source>
        <dbReference type="EMBL" id="MXQ82835.1"/>
    </source>
</evidence>
<gene>
    <name evidence="1" type="ORF">E5288_WYG022689</name>
</gene>
<proteinExistence type="predicted"/>